<sequence>MKLSDCLREVGRPVAYYPKLSKFAGSVKAAIFLCQFIYWEGKQMDKETRWIFKTQREIQEETGLSRYEQEGARGELKKRGDLEEIYKGSPRKVNYRINWDKFNNDWDKWIEPR</sequence>
<name>A0A1F6FWW4_9BACT</name>
<protein>
    <submittedName>
        <fullName evidence="1">Uncharacterized protein</fullName>
    </submittedName>
</protein>
<dbReference type="Proteomes" id="UP000177998">
    <property type="component" value="Unassembled WGS sequence"/>
</dbReference>
<comment type="caution">
    <text evidence="1">The sequence shown here is derived from an EMBL/GenBank/DDBJ whole genome shotgun (WGS) entry which is preliminary data.</text>
</comment>
<evidence type="ECO:0000313" key="2">
    <source>
        <dbReference type="Proteomes" id="UP000177998"/>
    </source>
</evidence>
<dbReference type="EMBL" id="MFMZ01000050">
    <property type="protein sequence ID" value="OGG90347.1"/>
    <property type="molecule type" value="Genomic_DNA"/>
</dbReference>
<proteinExistence type="predicted"/>
<accession>A0A1F6FWW4</accession>
<reference evidence="1 2" key="1">
    <citation type="journal article" date="2016" name="Nat. Commun.">
        <title>Thousands of microbial genomes shed light on interconnected biogeochemical processes in an aquifer system.</title>
        <authorList>
            <person name="Anantharaman K."/>
            <person name="Brown C.T."/>
            <person name="Hug L.A."/>
            <person name="Sharon I."/>
            <person name="Castelle C.J."/>
            <person name="Probst A.J."/>
            <person name="Thomas B.C."/>
            <person name="Singh A."/>
            <person name="Wilkins M.J."/>
            <person name="Karaoz U."/>
            <person name="Brodie E.L."/>
            <person name="Williams K.H."/>
            <person name="Hubbard S.S."/>
            <person name="Banfield J.F."/>
        </authorList>
    </citation>
    <scope>NUCLEOTIDE SEQUENCE [LARGE SCALE GENOMIC DNA]</scope>
</reference>
<dbReference type="AlphaFoldDB" id="A0A1F6FWW4"/>
<organism evidence="1 2">
    <name type="scientific">Candidatus Kuenenbacteria bacterium RIFCSPLOWO2_02_FULL_42_16</name>
    <dbReference type="NCBI Taxonomy" id="1798564"/>
    <lineage>
        <taxon>Bacteria</taxon>
        <taxon>Candidatus Kueneniibacteriota</taxon>
    </lineage>
</organism>
<evidence type="ECO:0000313" key="1">
    <source>
        <dbReference type="EMBL" id="OGG90347.1"/>
    </source>
</evidence>
<dbReference type="STRING" id="1798564.A3H55_00785"/>
<gene>
    <name evidence="1" type="ORF">A3H55_00785</name>
</gene>